<name>A0A3B0UKL6_9ZZZZ</name>
<accession>A0A3B0UKL6</accession>
<dbReference type="InterPro" id="IPR003718">
    <property type="entry name" value="OsmC/Ohr_fam"/>
</dbReference>
<dbReference type="PANTHER" id="PTHR35368:SF1">
    <property type="entry name" value="HYDROPEROXIDE REDUCTASE"/>
    <property type="match status" value="1"/>
</dbReference>
<organism evidence="1">
    <name type="scientific">hydrothermal vent metagenome</name>
    <dbReference type="NCBI Taxonomy" id="652676"/>
    <lineage>
        <taxon>unclassified sequences</taxon>
        <taxon>metagenomes</taxon>
        <taxon>ecological metagenomes</taxon>
    </lineage>
</organism>
<sequence length="146" mass="16062">MSNNLKFSINSTSESPAKTNIKVRGFSLIVDEPAELGGTDVAPNPVEYILAGYAGCINVVAHIVAKELDITLNDLNVDIEGYLNPDRLFGVSSNERAGYTSIQVNLKTSTQLDNTTKEQWLTQIEDRCPVNDNLTNKTPINFLFNN</sequence>
<dbReference type="Gene3D" id="3.30.300.20">
    <property type="match status" value="1"/>
</dbReference>
<gene>
    <name evidence="1" type="ORF">MNBD_BACTEROID06-1644</name>
</gene>
<dbReference type="InterPro" id="IPR036102">
    <property type="entry name" value="OsmC/Ohrsf"/>
</dbReference>
<dbReference type="PANTHER" id="PTHR35368">
    <property type="entry name" value="HYDROPEROXIDE REDUCTASE"/>
    <property type="match status" value="1"/>
</dbReference>
<dbReference type="SUPFAM" id="SSF82784">
    <property type="entry name" value="OsmC-like"/>
    <property type="match status" value="1"/>
</dbReference>
<dbReference type="EMBL" id="UOES01000472">
    <property type="protein sequence ID" value="VAW28863.1"/>
    <property type="molecule type" value="Genomic_DNA"/>
</dbReference>
<dbReference type="Pfam" id="PF02566">
    <property type="entry name" value="OsmC"/>
    <property type="match status" value="1"/>
</dbReference>
<reference evidence="1" key="1">
    <citation type="submission" date="2018-06" db="EMBL/GenBank/DDBJ databases">
        <authorList>
            <person name="Zhirakovskaya E."/>
        </authorList>
    </citation>
    <scope>NUCLEOTIDE SEQUENCE</scope>
</reference>
<evidence type="ECO:0008006" key="2">
    <source>
        <dbReference type="Google" id="ProtNLM"/>
    </source>
</evidence>
<dbReference type="AlphaFoldDB" id="A0A3B0UKL6"/>
<proteinExistence type="predicted"/>
<dbReference type="InterPro" id="IPR015946">
    <property type="entry name" value="KH_dom-like_a/b"/>
</dbReference>
<protein>
    <recommendedName>
        <fullName evidence="2">OsmC family protein</fullName>
    </recommendedName>
</protein>
<evidence type="ECO:0000313" key="1">
    <source>
        <dbReference type="EMBL" id="VAW28863.1"/>
    </source>
</evidence>
<dbReference type="InterPro" id="IPR052924">
    <property type="entry name" value="OsmC/Ohr_hydroprdx_reductase"/>
</dbReference>